<dbReference type="GO" id="GO:0030992">
    <property type="term" value="C:intraciliary transport particle B"/>
    <property type="evidence" value="ECO:0007669"/>
    <property type="project" value="TreeGrafter"/>
</dbReference>
<name>V8PD92_OPHHA</name>
<dbReference type="GO" id="GO:0005930">
    <property type="term" value="C:axoneme"/>
    <property type="evidence" value="ECO:0007669"/>
    <property type="project" value="TreeGrafter"/>
</dbReference>
<dbReference type="EMBL" id="AZIM01000241">
    <property type="protein sequence ID" value="ETE72325.1"/>
    <property type="molecule type" value="Genomic_DNA"/>
</dbReference>
<dbReference type="GO" id="GO:0070507">
    <property type="term" value="P:regulation of microtubule cytoskeleton organization"/>
    <property type="evidence" value="ECO:0007669"/>
    <property type="project" value="TreeGrafter"/>
</dbReference>
<feature type="compositionally biased region" description="Basic and acidic residues" evidence="1">
    <location>
        <begin position="238"/>
        <end position="255"/>
    </location>
</feature>
<feature type="region of interest" description="Disordered" evidence="1">
    <location>
        <begin position="1"/>
        <end position="36"/>
    </location>
</feature>
<proteinExistence type="predicted"/>
<feature type="region of interest" description="Disordered" evidence="1">
    <location>
        <begin position="784"/>
        <end position="803"/>
    </location>
</feature>
<dbReference type="AlphaFoldDB" id="V8PD92"/>
<feature type="compositionally biased region" description="Basic and acidic residues" evidence="1">
    <location>
        <begin position="66"/>
        <end position="110"/>
    </location>
</feature>
<feature type="region of interest" description="Disordered" evidence="1">
    <location>
        <begin position="486"/>
        <end position="554"/>
    </location>
</feature>
<dbReference type="GO" id="GO:0060271">
    <property type="term" value="P:cilium assembly"/>
    <property type="evidence" value="ECO:0007669"/>
    <property type="project" value="TreeGrafter"/>
</dbReference>
<feature type="compositionally biased region" description="Basic residues" evidence="1">
    <location>
        <begin position="183"/>
        <end position="203"/>
    </location>
</feature>
<sequence length="1151" mass="131927">MWEAASAPTLDRPEEINRPKGGNGEQGRKLSADNPVTLRCRESSFYNRSFGGCLKLQGLPKQWTVRRKEGKEKWMDGWKRRREREREKGRNERGREEKDESEGRGREGEKRKRKMKGRKKRERETKEREREREREKERKEGRSMEGKGKREENVKKEKEEGRKKKKKGMEGGRRERSKEGKERRKHKKERKEGRKKKEKKREKGRREEGKKEGIKEGRSKEGKREREENARKRKEGRKKREEKGRRKDRKEGRERKKERKRKIKGMKRKEILFLLDKLVLNDRPTQYATGWTGRQCNELCKRALLDWIRSVLCPGRGPRDCSGVSKERWFFVTDSPRLTTVRLATLPSYDSIEKSDLRPAISLTTVAHPHGHMIATRALGNYHALMTVVASSLNGGSHIRLTTVWTPCISQRPAFSELLPPNLEVPLIAIPSFRHPSDTGAPLRKATYGCFPHLRPSQRPPRSCDRTSDAWQGNWLVYMTAAGGGNHAAACKRPKKTWRLMPPGVSSRRPKGGNRNGTDYPSVNEDQQPQQNRSRPTGRCGADFPEGSDPKVTPLAHRSSAACLRWEEAWEAIPSPPDSTEKLYVCSLGEYKLTHIYDGRMSRGHVIPICDIRWGSQIHLTTVEDDLYKHVVGKIMGSPQLTATMEPRISPNPLAGEFWEFQSTHFKGARNMLFAHLPNFDQVTVVVVVSERTGCKSVFPVPSQGLLLWCKIHQKPKQMPSPPPWWHSCLPRVASYSMKFLANENTPWDGRVRMKIRKNCSAIVSFCLCSRSRNNATKTELCTKGRERERERKEGSEKKEEGKKNHFSFLVGKPFSRFPATALGKTEGLGRIKRLGGNSVGPSFPTPIFNYPGLFLEIPFGRIIKEMEGNGGAFNKRAGRVVARPPTSSRHRNGVGSKSHTTGFCSGALRGIACRWPRERERERHLRTGFQMFLDLRPQLSPTFPLLKGDHICNRHKYESVAKRPNFDRVTPGECHDGRRFQLRTVAKESFKVREGAAGNARTQTLGEKVSPAPAEEGWWDYSFATEAWAADRQPFKQGKWSSAYDHYQSSHLRPSQHPRRPVIKIRKLRNWQRSKKVTYDCFFTLTTVAAFPRESRDPNSDAWPLACIYDGRSVSRGPDSLNNPASHLTTAAIHLTTVVRKVVKWGETHL</sequence>
<dbReference type="InterPro" id="IPR018799">
    <property type="entry name" value="TRAF3IP1"/>
</dbReference>
<dbReference type="PANTHER" id="PTHR31363">
    <property type="entry name" value="TRAF3-INTERACTING PROTEIN 1"/>
    <property type="match status" value="1"/>
</dbReference>
<accession>V8PD92</accession>
<dbReference type="PANTHER" id="PTHR31363:SF0">
    <property type="entry name" value="TRAF3-INTERACTING PROTEIN 1"/>
    <property type="match status" value="1"/>
</dbReference>
<feature type="region of interest" description="Disordered" evidence="1">
    <location>
        <begin position="56"/>
        <end position="263"/>
    </location>
</feature>
<feature type="compositionally biased region" description="Basic and acidic residues" evidence="1">
    <location>
        <begin position="122"/>
        <end position="182"/>
    </location>
</feature>
<feature type="non-terminal residue" evidence="2">
    <location>
        <position position="1"/>
    </location>
</feature>
<gene>
    <name evidence="2" type="primary">RBM25</name>
    <name evidence="2" type="ORF">L345_01873</name>
</gene>
<dbReference type="GO" id="GO:0008017">
    <property type="term" value="F:microtubule binding"/>
    <property type="evidence" value="ECO:0007669"/>
    <property type="project" value="InterPro"/>
</dbReference>
<evidence type="ECO:0000256" key="1">
    <source>
        <dbReference type="SAM" id="MobiDB-lite"/>
    </source>
</evidence>
<feature type="compositionally biased region" description="Basic and acidic residues" evidence="1">
    <location>
        <begin position="204"/>
        <end position="230"/>
    </location>
</feature>
<organism evidence="2 3">
    <name type="scientific">Ophiophagus hannah</name>
    <name type="common">King cobra</name>
    <name type="synonym">Naja hannah</name>
    <dbReference type="NCBI Taxonomy" id="8665"/>
    <lineage>
        <taxon>Eukaryota</taxon>
        <taxon>Metazoa</taxon>
        <taxon>Chordata</taxon>
        <taxon>Craniata</taxon>
        <taxon>Vertebrata</taxon>
        <taxon>Euteleostomi</taxon>
        <taxon>Lepidosauria</taxon>
        <taxon>Squamata</taxon>
        <taxon>Bifurcata</taxon>
        <taxon>Unidentata</taxon>
        <taxon>Episquamata</taxon>
        <taxon>Toxicofera</taxon>
        <taxon>Serpentes</taxon>
        <taxon>Colubroidea</taxon>
        <taxon>Elapidae</taxon>
        <taxon>Elapinae</taxon>
        <taxon>Ophiophagus</taxon>
    </lineage>
</organism>
<evidence type="ECO:0000313" key="2">
    <source>
        <dbReference type="EMBL" id="ETE72325.1"/>
    </source>
</evidence>
<feature type="compositionally biased region" description="Basic residues" evidence="1">
    <location>
        <begin position="111"/>
        <end position="121"/>
    </location>
</feature>
<feature type="compositionally biased region" description="Polar residues" evidence="1">
    <location>
        <begin position="516"/>
        <end position="535"/>
    </location>
</feature>
<keyword evidence="3" id="KW-1185">Reference proteome</keyword>
<comment type="caution">
    <text evidence="2">The sequence shown here is derived from an EMBL/GenBank/DDBJ whole genome shotgun (WGS) entry which is preliminary data.</text>
</comment>
<reference evidence="2 3" key="1">
    <citation type="journal article" date="2013" name="Proc. Natl. Acad. Sci. U.S.A.">
        <title>The king cobra genome reveals dynamic gene evolution and adaptation in the snake venom system.</title>
        <authorList>
            <person name="Vonk F.J."/>
            <person name="Casewell N.R."/>
            <person name="Henkel C.V."/>
            <person name="Heimberg A.M."/>
            <person name="Jansen H.J."/>
            <person name="McCleary R.J."/>
            <person name="Kerkkamp H.M."/>
            <person name="Vos R.A."/>
            <person name="Guerreiro I."/>
            <person name="Calvete J.J."/>
            <person name="Wuster W."/>
            <person name="Woods A.E."/>
            <person name="Logan J.M."/>
            <person name="Harrison R.A."/>
            <person name="Castoe T.A."/>
            <person name="de Koning A.P."/>
            <person name="Pollock D.D."/>
            <person name="Yandell M."/>
            <person name="Calderon D."/>
            <person name="Renjifo C."/>
            <person name="Currier R.B."/>
            <person name="Salgado D."/>
            <person name="Pla D."/>
            <person name="Sanz L."/>
            <person name="Hyder A.S."/>
            <person name="Ribeiro J.M."/>
            <person name="Arntzen J.W."/>
            <person name="van den Thillart G.E."/>
            <person name="Boetzer M."/>
            <person name="Pirovano W."/>
            <person name="Dirks R.P."/>
            <person name="Spaink H.P."/>
            <person name="Duboule D."/>
            <person name="McGlinn E."/>
            <person name="Kini R.M."/>
            <person name="Richardson M.K."/>
        </authorList>
    </citation>
    <scope>NUCLEOTIDE SEQUENCE</scope>
    <source>
        <tissue evidence="2">Blood</tissue>
    </source>
</reference>
<protein>
    <submittedName>
        <fullName evidence="2">RNA-binding protein 25</fullName>
    </submittedName>
</protein>
<dbReference type="Proteomes" id="UP000018936">
    <property type="component" value="Unassembled WGS sequence"/>
</dbReference>
<dbReference type="GO" id="GO:0042073">
    <property type="term" value="P:intraciliary transport"/>
    <property type="evidence" value="ECO:0007669"/>
    <property type="project" value="TreeGrafter"/>
</dbReference>
<evidence type="ECO:0000313" key="3">
    <source>
        <dbReference type="Proteomes" id="UP000018936"/>
    </source>
</evidence>
<dbReference type="GO" id="GO:0036064">
    <property type="term" value="C:ciliary basal body"/>
    <property type="evidence" value="ECO:0007669"/>
    <property type="project" value="TreeGrafter"/>
</dbReference>